<name>A0ABU4ASS8_9NOCA</name>
<dbReference type="RefSeq" id="WP_149405948.1">
    <property type="nucleotide sequence ID" value="NZ_JAWLKE010000001.1"/>
</dbReference>
<dbReference type="EMBL" id="JAWLKE010000001">
    <property type="protein sequence ID" value="MDV6229297.1"/>
    <property type="molecule type" value="Genomic_DNA"/>
</dbReference>
<protein>
    <submittedName>
        <fullName evidence="2">Uncharacterized protein</fullName>
    </submittedName>
</protein>
<feature type="compositionally biased region" description="Basic and acidic residues" evidence="1">
    <location>
        <begin position="40"/>
        <end position="53"/>
    </location>
</feature>
<proteinExistence type="predicted"/>
<comment type="caution">
    <text evidence="2">The sequence shown here is derived from an EMBL/GenBank/DDBJ whole genome shotgun (WGS) entry which is preliminary data.</text>
</comment>
<keyword evidence="3" id="KW-1185">Reference proteome</keyword>
<evidence type="ECO:0000256" key="1">
    <source>
        <dbReference type="SAM" id="MobiDB-lite"/>
    </source>
</evidence>
<gene>
    <name evidence="2" type="ORF">R3P95_01960</name>
</gene>
<feature type="region of interest" description="Disordered" evidence="1">
    <location>
        <begin position="1"/>
        <end position="65"/>
    </location>
</feature>
<reference evidence="2 3" key="1">
    <citation type="submission" date="2023-10" db="EMBL/GenBank/DDBJ databases">
        <title>Development of a sustainable strategy for remediation of hydrocarbon-contaminated territories based on the waste exchange concept.</title>
        <authorList>
            <person name="Krivoruchko A."/>
        </authorList>
    </citation>
    <scope>NUCLEOTIDE SEQUENCE [LARGE SCALE GENOMIC DNA]</scope>
    <source>
        <strain evidence="2 3">IEGM 1322</strain>
    </source>
</reference>
<evidence type="ECO:0000313" key="3">
    <source>
        <dbReference type="Proteomes" id="UP001185899"/>
    </source>
</evidence>
<feature type="compositionally biased region" description="Basic and acidic residues" evidence="1">
    <location>
        <begin position="1"/>
        <end position="21"/>
    </location>
</feature>
<accession>A0ABU4ASS8</accession>
<feature type="compositionally biased region" description="Polar residues" evidence="1">
    <location>
        <begin position="22"/>
        <end position="34"/>
    </location>
</feature>
<dbReference type="Proteomes" id="UP001185899">
    <property type="component" value="Unassembled WGS sequence"/>
</dbReference>
<organism evidence="2 3">
    <name type="scientific">Rhodococcus cercidiphylli</name>
    <dbReference type="NCBI Taxonomy" id="489916"/>
    <lineage>
        <taxon>Bacteria</taxon>
        <taxon>Bacillati</taxon>
        <taxon>Actinomycetota</taxon>
        <taxon>Actinomycetes</taxon>
        <taxon>Mycobacteriales</taxon>
        <taxon>Nocardiaceae</taxon>
        <taxon>Rhodococcus</taxon>
    </lineage>
</organism>
<evidence type="ECO:0000313" key="2">
    <source>
        <dbReference type="EMBL" id="MDV6229297.1"/>
    </source>
</evidence>
<sequence>MSISRDFDESSFRKALTRMDHPNSSAPCSVTQITCRPHAIRTDENDKPPDDLGRPNQAADMEQEK</sequence>